<evidence type="ECO:0000313" key="2">
    <source>
        <dbReference type="Proteomes" id="UP000327013"/>
    </source>
</evidence>
<sequence length="102" mass="11750">MTKSKSKTTSRSHTPLRIEQYLNCHPQYFQGQLSVSSQLQLHSSFRHHPIGNHSQNIFQFPMYCDEQTQPPASQFPKEPAITIDRMPETQFHKSASLGTYNS</sequence>
<proteinExistence type="predicted"/>
<protein>
    <submittedName>
        <fullName evidence="1">Uncharacterized protein</fullName>
    </submittedName>
</protein>
<accession>A0A5N6QN32</accession>
<name>A0A5N6QN32_9ROSI</name>
<reference evidence="1 2" key="1">
    <citation type="submission" date="2019-06" db="EMBL/GenBank/DDBJ databases">
        <title>A chromosomal-level reference genome of Carpinus fangiana (Coryloideae, Betulaceae).</title>
        <authorList>
            <person name="Yang X."/>
            <person name="Wang Z."/>
            <person name="Zhang L."/>
            <person name="Hao G."/>
            <person name="Liu J."/>
            <person name="Yang Y."/>
        </authorList>
    </citation>
    <scope>NUCLEOTIDE SEQUENCE [LARGE SCALE GENOMIC DNA]</scope>
    <source>
        <strain evidence="1">Cfa_2016G</strain>
        <tissue evidence="1">Leaf</tissue>
    </source>
</reference>
<dbReference type="Proteomes" id="UP000327013">
    <property type="component" value="Chromosome 1"/>
</dbReference>
<gene>
    <name evidence="1" type="ORF">FH972_004191</name>
</gene>
<evidence type="ECO:0000313" key="1">
    <source>
        <dbReference type="EMBL" id="KAE7999794.1"/>
    </source>
</evidence>
<dbReference type="AlphaFoldDB" id="A0A5N6QN32"/>
<dbReference type="EMBL" id="CM017321">
    <property type="protein sequence ID" value="KAE7999794.1"/>
    <property type="molecule type" value="Genomic_DNA"/>
</dbReference>
<keyword evidence="2" id="KW-1185">Reference proteome</keyword>
<organism evidence="1 2">
    <name type="scientific">Carpinus fangiana</name>
    <dbReference type="NCBI Taxonomy" id="176857"/>
    <lineage>
        <taxon>Eukaryota</taxon>
        <taxon>Viridiplantae</taxon>
        <taxon>Streptophyta</taxon>
        <taxon>Embryophyta</taxon>
        <taxon>Tracheophyta</taxon>
        <taxon>Spermatophyta</taxon>
        <taxon>Magnoliopsida</taxon>
        <taxon>eudicotyledons</taxon>
        <taxon>Gunneridae</taxon>
        <taxon>Pentapetalae</taxon>
        <taxon>rosids</taxon>
        <taxon>fabids</taxon>
        <taxon>Fagales</taxon>
        <taxon>Betulaceae</taxon>
        <taxon>Carpinus</taxon>
    </lineage>
</organism>